<dbReference type="AlphaFoldDB" id="A0A150GJV3"/>
<gene>
    <name evidence="2" type="ORF">GPECTOR_18g72</name>
</gene>
<feature type="compositionally biased region" description="Basic and acidic residues" evidence="1">
    <location>
        <begin position="55"/>
        <end position="76"/>
    </location>
</feature>
<evidence type="ECO:0000313" key="3">
    <source>
        <dbReference type="Proteomes" id="UP000075714"/>
    </source>
</evidence>
<name>A0A150GJV3_GONPE</name>
<protein>
    <submittedName>
        <fullName evidence="2">Uncharacterized protein</fullName>
    </submittedName>
</protein>
<feature type="region of interest" description="Disordered" evidence="1">
    <location>
        <begin position="1"/>
        <end position="81"/>
    </location>
</feature>
<feature type="region of interest" description="Disordered" evidence="1">
    <location>
        <begin position="186"/>
        <end position="218"/>
    </location>
</feature>
<accession>A0A150GJV3</accession>
<dbReference type="Proteomes" id="UP000075714">
    <property type="component" value="Unassembled WGS sequence"/>
</dbReference>
<feature type="region of interest" description="Disordered" evidence="1">
    <location>
        <begin position="315"/>
        <end position="337"/>
    </location>
</feature>
<proteinExistence type="predicted"/>
<keyword evidence="3" id="KW-1185">Reference proteome</keyword>
<feature type="compositionally biased region" description="Polar residues" evidence="1">
    <location>
        <begin position="358"/>
        <end position="368"/>
    </location>
</feature>
<dbReference type="EMBL" id="LSYV01000019">
    <property type="protein sequence ID" value="KXZ50096.1"/>
    <property type="molecule type" value="Genomic_DNA"/>
</dbReference>
<evidence type="ECO:0000313" key="2">
    <source>
        <dbReference type="EMBL" id="KXZ50096.1"/>
    </source>
</evidence>
<dbReference type="OrthoDB" id="553325at2759"/>
<reference evidence="3" key="1">
    <citation type="journal article" date="2016" name="Nat. Commun.">
        <title>The Gonium pectorale genome demonstrates co-option of cell cycle regulation during the evolution of multicellularity.</title>
        <authorList>
            <person name="Hanschen E.R."/>
            <person name="Marriage T.N."/>
            <person name="Ferris P.J."/>
            <person name="Hamaji T."/>
            <person name="Toyoda A."/>
            <person name="Fujiyama A."/>
            <person name="Neme R."/>
            <person name="Noguchi H."/>
            <person name="Minakuchi Y."/>
            <person name="Suzuki M."/>
            <person name="Kawai-Toyooka H."/>
            <person name="Smith D.R."/>
            <person name="Sparks H."/>
            <person name="Anderson J."/>
            <person name="Bakaric R."/>
            <person name="Luria V."/>
            <person name="Karger A."/>
            <person name="Kirschner M.W."/>
            <person name="Durand P.M."/>
            <person name="Michod R.E."/>
            <person name="Nozaki H."/>
            <person name="Olson B.J."/>
        </authorList>
    </citation>
    <scope>NUCLEOTIDE SEQUENCE [LARGE SCALE GENOMIC DNA]</scope>
    <source>
        <strain evidence="3">NIES-2863</strain>
    </source>
</reference>
<feature type="compositionally biased region" description="Low complexity" evidence="1">
    <location>
        <begin position="194"/>
        <end position="207"/>
    </location>
</feature>
<feature type="region of interest" description="Disordered" evidence="1">
    <location>
        <begin position="356"/>
        <end position="401"/>
    </location>
</feature>
<sequence>MLVGSAGGNREPTQHYEDAEAYPPPPSLSSPQSTGSRATQQVGSAAAEATIAQQDSHDPATPKDQTKLKRQAEDGKARKHGGFPGSFLLSRIFYGIRGSSGGGAKPAAAISVQELGSELLRAGKSAAIAEVAAATSSSAVIKAAVEEITASPGSASRAAYGTVAGLVKKMIPSFRDSTVACVPVRAPPPPLAPDSPKATASAAGSAAEPQPELQPGLSTVSDALGVQPVTPVAQRSPAIFVFGQERPKSGRRSASKAVRIGATPPRSAAAVPSAEVDGRKRKADATELPRAKLLPAFGKADAVEGKDIVEHPSELPAASSSTAAALQPTDAETHSGLPAAPAVFMSGVASISKEMTDNGLSTEPTQPSEPAGVVERPAATPDAPANSSPSPVGKGDPATGSLEQPLQAVAHNQEAQASMAAVAVMEEVAAKALPREAVSQPVKGNAKKGGFLACFGCFGMPAHDE</sequence>
<evidence type="ECO:0000256" key="1">
    <source>
        <dbReference type="SAM" id="MobiDB-lite"/>
    </source>
</evidence>
<feature type="region of interest" description="Disordered" evidence="1">
    <location>
        <begin position="246"/>
        <end position="283"/>
    </location>
</feature>
<organism evidence="2 3">
    <name type="scientific">Gonium pectorale</name>
    <name type="common">Green alga</name>
    <dbReference type="NCBI Taxonomy" id="33097"/>
    <lineage>
        <taxon>Eukaryota</taxon>
        <taxon>Viridiplantae</taxon>
        <taxon>Chlorophyta</taxon>
        <taxon>core chlorophytes</taxon>
        <taxon>Chlorophyceae</taxon>
        <taxon>CS clade</taxon>
        <taxon>Chlamydomonadales</taxon>
        <taxon>Volvocaceae</taxon>
        <taxon>Gonium</taxon>
    </lineage>
</organism>
<comment type="caution">
    <text evidence="2">The sequence shown here is derived from an EMBL/GenBank/DDBJ whole genome shotgun (WGS) entry which is preliminary data.</text>
</comment>